<keyword evidence="3" id="KW-1185">Reference proteome</keyword>
<proteinExistence type="predicted"/>
<dbReference type="Proteomes" id="UP000295499">
    <property type="component" value="Unassembled WGS sequence"/>
</dbReference>
<organism evidence="2 3">
    <name type="scientific">Pedobacter duraquae</name>
    <dbReference type="NCBI Taxonomy" id="425511"/>
    <lineage>
        <taxon>Bacteria</taxon>
        <taxon>Pseudomonadati</taxon>
        <taxon>Bacteroidota</taxon>
        <taxon>Sphingobacteriia</taxon>
        <taxon>Sphingobacteriales</taxon>
        <taxon>Sphingobacteriaceae</taxon>
        <taxon>Pedobacter</taxon>
    </lineage>
</organism>
<protein>
    <submittedName>
        <fullName evidence="2">Uncharacterized protein</fullName>
    </submittedName>
</protein>
<name>A0A4R6INW8_9SPHI</name>
<reference evidence="2 3" key="1">
    <citation type="submission" date="2019-03" db="EMBL/GenBank/DDBJ databases">
        <title>Genomic Encyclopedia of Archaeal and Bacterial Type Strains, Phase II (KMG-II): from individual species to whole genera.</title>
        <authorList>
            <person name="Goeker M."/>
        </authorList>
    </citation>
    <scope>NUCLEOTIDE SEQUENCE [LARGE SCALE GENOMIC DNA]</scope>
    <source>
        <strain evidence="2 3">DSM 19034</strain>
    </source>
</reference>
<evidence type="ECO:0000313" key="2">
    <source>
        <dbReference type="EMBL" id="TDO23933.1"/>
    </source>
</evidence>
<evidence type="ECO:0000256" key="1">
    <source>
        <dbReference type="SAM" id="SignalP"/>
    </source>
</evidence>
<dbReference type="AlphaFoldDB" id="A0A4R6INW8"/>
<feature type="signal peptide" evidence="1">
    <location>
        <begin position="1"/>
        <end position="23"/>
    </location>
</feature>
<evidence type="ECO:0000313" key="3">
    <source>
        <dbReference type="Proteomes" id="UP000295499"/>
    </source>
</evidence>
<dbReference type="EMBL" id="SNWM01000001">
    <property type="protein sequence ID" value="TDO23933.1"/>
    <property type="molecule type" value="Genomic_DNA"/>
</dbReference>
<dbReference type="OrthoDB" id="714262at2"/>
<sequence length="201" mass="23305">MHTTYLKVLFILLLFCLSQQTYAQKRIDSIASKKDSSILKRTIQLNEVRIQVTRNYKDDSLALRKEYAKVFDHQAPGWKSLLASKNRIAKSPYPSNSTSSIAGLNLFAVIALIRKNKSPVAKLQKRLLKEEEYHFVDQSFSAEKIRLLTPLSGDSLFQFTEYYRPQAEVARKMTDYEMMLYIKKSYTQFLIRKDTSGISFP</sequence>
<accession>A0A4R6INW8</accession>
<comment type="caution">
    <text evidence="2">The sequence shown here is derived from an EMBL/GenBank/DDBJ whole genome shotgun (WGS) entry which is preliminary data.</text>
</comment>
<gene>
    <name evidence="2" type="ORF">CLV32_0219</name>
</gene>
<feature type="chain" id="PRO_5020198714" evidence="1">
    <location>
        <begin position="24"/>
        <end position="201"/>
    </location>
</feature>
<dbReference type="RefSeq" id="WP_133551507.1">
    <property type="nucleotide sequence ID" value="NZ_SNWM01000001.1"/>
</dbReference>
<keyword evidence="1" id="KW-0732">Signal</keyword>